<accession>A0A3S9SY98</accession>
<evidence type="ECO:0000313" key="3">
    <source>
        <dbReference type="Proteomes" id="UP000267250"/>
    </source>
</evidence>
<dbReference type="Proteomes" id="UP000267250">
    <property type="component" value="Chromosome"/>
</dbReference>
<feature type="transmembrane region" description="Helical" evidence="1">
    <location>
        <begin position="12"/>
        <end position="38"/>
    </location>
</feature>
<keyword evidence="3" id="KW-1185">Reference proteome</keyword>
<gene>
    <name evidence="2" type="ORF">BBF96_07430</name>
</gene>
<keyword evidence="1" id="KW-0472">Membrane</keyword>
<dbReference type="KEGG" id="aft:BBF96_07430"/>
<keyword evidence="1" id="KW-1133">Transmembrane helix</keyword>
<reference evidence="2 3" key="1">
    <citation type="submission" date="2016-07" db="EMBL/GenBank/DDBJ databases">
        <title>Genome and transcriptome analysis of iron-reducing fermentative bacteria Anoxybacter fermentans.</title>
        <authorList>
            <person name="Zeng X."/>
            <person name="Shao Z."/>
        </authorList>
    </citation>
    <scope>NUCLEOTIDE SEQUENCE [LARGE SCALE GENOMIC DNA]</scope>
    <source>
        <strain evidence="2 3">DY22613</strain>
    </source>
</reference>
<sequence length="89" mass="10063">MMPFIWGGDITPFGISFFLILGFFFMFIVGGAAVKYLVEYWGSYFKNERVVIPFLVAGIGGVLLGRIAIPAAIFTWILSYMIDNEFYKS</sequence>
<name>A0A3S9SY98_9FIRM</name>
<dbReference type="RefSeq" id="WP_127016560.1">
    <property type="nucleotide sequence ID" value="NZ_CP016379.1"/>
</dbReference>
<feature type="transmembrane region" description="Helical" evidence="1">
    <location>
        <begin position="50"/>
        <end position="78"/>
    </location>
</feature>
<evidence type="ECO:0000313" key="2">
    <source>
        <dbReference type="EMBL" id="AZR73230.1"/>
    </source>
</evidence>
<keyword evidence="1" id="KW-0812">Transmembrane</keyword>
<evidence type="ECO:0000256" key="1">
    <source>
        <dbReference type="SAM" id="Phobius"/>
    </source>
</evidence>
<protein>
    <submittedName>
        <fullName evidence="2">Uncharacterized protein</fullName>
    </submittedName>
</protein>
<proteinExistence type="predicted"/>
<dbReference type="AlphaFoldDB" id="A0A3S9SY98"/>
<dbReference type="EMBL" id="CP016379">
    <property type="protein sequence ID" value="AZR73230.1"/>
    <property type="molecule type" value="Genomic_DNA"/>
</dbReference>
<organism evidence="2 3">
    <name type="scientific">Anoxybacter fermentans</name>
    <dbReference type="NCBI Taxonomy" id="1323375"/>
    <lineage>
        <taxon>Bacteria</taxon>
        <taxon>Bacillati</taxon>
        <taxon>Bacillota</taxon>
        <taxon>Clostridia</taxon>
        <taxon>Halanaerobiales</taxon>
        <taxon>Anoxybacter</taxon>
    </lineage>
</organism>